<feature type="site" description="Transition state stabilizer" evidence="3">
    <location>
        <position position="14"/>
    </location>
</feature>
<feature type="site" description="Positions MEP for the nucleophilic attack" evidence="3">
    <location>
        <position position="153"/>
    </location>
</feature>
<dbReference type="GO" id="GO:0019288">
    <property type="term" value="P:isopentenyl diphosphate biosynthetic process, methylerythritol 4-phosphate pathway"/>
    <property type="evidence" value="ECO:0007669"/>
    <property type="project" value="UniProtKB-UniRule"/>
</dbReference>
<feature type="site" description="Positions MEP for the nucleophilic attack" evidence="3">
    <location>
        <position position="209"/>
    </location>
</feature>
<sequence length="236" mass="26464">MVTAIVPAAGKGARFDSKKKKLFVLLEKKPLLFYSLATLSNSSFIDDVILVVERNNVTAAERLIKECRISKVKAIIPGGRTRQDSVVLGLKKIDPLCDFVFIHDGARPFLTEELIKKVVLALKKYYAIVVGLPIADTIKKVTPSLFVKSTAKREFFWTVQTPQAFKASIIQRAYQKAKKDHFLATDSASLVERIGVPVRIIRGEPYNIKITTKDDFLLAQAILKTSNKELYHESTK</sequence>
<dbReference type="SUPFAM" id="SSF53448">
    <property type="entry name" value="Nucleotide-diphospho-sugar transferases"/>
    <property type="match status" value="1"/>
</dbReference>
<keyword evidence="3" id="KW-0414">Isoprene biosynthesis</keyword>
<evidence type="ECO:0000256" key="3">
    <source>
        <dbReference type="HAMAP-Rule" id="MF_00108"/>
    </source>
</evidence>
<keyword evidence="1 3" id="KW-0808">Transferase</keyword>
<accession>A0A2M7EA31</accession>
<proteinExistence type="inferred from homology"/>
<dbReference type="AlphaFoldDB" id="A0A2M7EA31"/>
<dbReference type="EC" id="2.7.7.60" evidence="3"/>
<name>A0A2M7EA31_9BACT</name>
<evidence type="ECO:0000256" key="1">
    <source>
        <dbReference type="ARBA" id="ARBA00022679"/>
    </source>
</evidence>
<dbReference type="Proteomes" id="UP000228886">
    <property type="component" value="Unassembled WGS sequence"/>
</dbReference>
<dbReference type="CDD" id="cd02516">
    <property type="entry name" value="CDP-ME_synthetase"/>
    <property type="match status" value="1"/>
</dbReference>
<dbReference type="InterPro" id="IPR001228">
    <property type="entry name" value="IspD"/>
</dbReference>
<comment type="caution">
    <text evidence="4">The sequence shown here is derived from an EMBL/GenBank/DDBJ whole genome shotgun (WGS) entry which is preliminary data.</text>
</comment>
<dbReference type="PANTHER" id="PTHR32125:SF4">
    <property type="entry name" value="2-C-METHYL-D-ERYTHRITOL 4-PHOSPHATE CYTIDYLYLTRANSFERASE, CHLOROPLASTIC"/>
    <property type="match status" value="1"/>
</dbReference>
<dbReference type="NCBIfam" id="TIGR00453">
    <property type="entry name" value="ispD"/>
    <property type="match status" value="1"/>
</dbReference>
<comment type="pathway">
    <text evidence="3">Isoprenoid biosynthesis; isopentenyl diphosphate biosynthesis via DXP pathway; isopentenyl diphosphate from 1-deoxy-D-xylulose 5-phosphate: step 2/6.</text>
</comment>
<dbReference type="EMBL" id="PETL01000077">
    <property type="protein sequence ID" value="PIV64564.1"/>
    <property type="molecule type" value="Genomic_DNA"/>
</dbReference>
<dbReference type="FunFam" id="3.90.550.10:FF:000003">
    <property type="entry name" value="2-C-methyl-D-erythritol 4-phosphate cytidylyltransferase"/>
    <property type="match status" value="1"/>
</dbReference>
<dbReference type="GO" id="GO:0050518">
    <property type="term" value="F:2-C-methyl-D-erythritol 4-phosphate cytidylyltransferase activity"/>
    <property type="evidence" value="ECO:0007669"/>
    <property type="project" value="UniProtKB-UniRule"/>
</dbReference>
<dbReference type="PANTHER" id="PTHR32125">
    <property type="entry name" value="2-C-METHYL-D-ERYTHRITOL 4-PHOSPHATE CYTIDYLYLTRANSFERASE, CHLOROPLASTIC"/>
    <property type="match status" value="1"/>
</dbReference>
<dbReference type="InterPro" id="IPR029044">
    <property type="entry name" value="Nucleotide-diphossugar_trans"/>
</dbReference>
<reference evidence="5" key="1">
    <citation type="submission" date="2017-09" db="EMBL/GenBank/DDBJ databases">
        <title>Depth-based differentiation of microbial function through sediment-hosted aquifers and enrichment of novel symbionts in the deep terrestrial subsurface.</title>
        <authorList>
            <person name="Probst A.J."/>
            <person name="Ladd B."/>
            <person name="Jarett J.K."/>
            <person name="Geller-Mcgrath D.E."/>
            <person name="Sieber C.M.K."/>
            <person name="Emerson J.B."/>
            <person name="Anantharaman K."/>
            <person name="Thomas B.C."/>
            <person name="Malmstrom R."/>
            <person name="Stieglmeier M."/>
            <person name="Klingl A."/>
            <person name="Woyke T."/>
            <person name="Ryan C.M."/>
            <person name="Banfield J.F."/>
        </authorList>
    </citation>
    <scope>NUCLEOTIDE SEQUENCE [LARGE SCALE GENOMIC DNA]</scope>
</reference>
<organism evidence="4 5">
    <name type="scientific">bacterium (Candidatus Ratteibacteria) CG01_land_8_20_14_3_00_40_19</name>
    <dbReference type="NCBI Taxonomy" id="2014290"/>
    <lineage>
        <taxon>Bacteria</taxon>
        <taxon>Candidatus Ratteibacteria</taxon>
    </lineage>
</organism>
<dbReference type="InterPro" id="IPR050088">
    <property type="entry name" value="IspD/TarI_cytidylyltransf_bact"/>
</dbReference>
<evidence type="ECO:0000256" key="2">
    <source>
        <dbReference type="ARBA" id="ARBA00022695"/>
    </source>
</evidence>
<dbReference type="UniPathway" id="UPA00056">
    <property type="reaction ID" value="UER00093"/>
</dbReference>
<gene>
    <name evidence="3 4" type="primary">ispD</name>
    <name evidence="4" type="ORF">COS11_01520</name>
</gene>
<feature type="site" description="Transition state stabilizer" evidence="3">
    <location>
        <position position="21"/>
    </location>
</feature>
<keyword evidence="2 3" id="KW-0548">Nucleotidyltransferase</keyword>
<evidence type="ECO:0000313" key="4">
    <source>
        <dbReference type="EMBL" id="PIV64564.1"/>
    </source>
</evidence>
<protein>
    <recommendedName>
        <fullName evidence="3">2-C-methyl-D-erythritol 4-phosphate cytidylyltransferase</fullName>
        <ecNumber evidence="3">2.7.7.60</ecNumber>
    </recommendedName>
    <alternativeName>
        <fullName evidence="3">4-diphosphocytidyl-2C-methyl-D-erythritol synthase</fullName>
    </alternativeName>
    <alternativeName>
        <fullName evidence="3">MEP cytidylyltransferase</fullName>
        <shortName evidence="3">MCT</shortName>
    </alternativeName>
</protein>
<dbReference type="HAMAP" id="MF_00108">
    <property type="entry name" value="IspD"/>
    <property type="match status" value="1"/>
</dbReference>
<dbReference type="Gene3D" id="3.90.550.10">
    <property type="entry name" value="Spore Coat Polysaccharide Biosynthesis Protein SpsA, Chain A"/>
    <property type="match status" value="1"/>
</dbReference>
<dbReference type="InterPro" id="IPR034683">
    <property type="entry name" value="IspD/TarI"/>
</dbReference>
<dbReference type="Pfam" id="PF01128">
    <property type="entry name" value="IspD"/>
    <property type="match status" value="1"/>
</dbReference>
<comment type="similarity">
    <text evidence="3">Belongs to the IspD/TarI cytidylyltransferase family. IspD subfamily.</text>
</comment>
<comment type="function">
    <text evidence="3">Catalyzes the formation of 4-diphosphocytidyl-2-C-methyl-D-erythritol from CTP and 2-C-methyl-D-erythritol 4-phosphate (MEP).</text>
</comment>
<evidence type="ECO:0000313" key="5">
    <source>
        <dbReference type="Proteomes" id="UP000228886"/>
    </source>
</evidence>
<comment type="catalytic activity">
    <reaction evidence="3">
        <text>2-C-methyl-D-erythritol 4-phosphate + CTP + H(+) = 4-CDP-2-C-methyl-D-erythritol + diphosphate</text>
        <dbReference type="Rhea" id="RHEA:13429"/>
        <dbReference type="ChEBI" id="CHEBI:15378"/>
        <dbReference type="ChEBI" id="CHEBI:33019"/>
        <dbReference type="ChEBI" id="CHEBI:37563"/>
        <dbReference type="ChEBI" id="CHEBI:57823"/>
        <dbReference type="ChEBI" id="CHEBI:58262"/>
        <dbReference type="EC" id="2.7.7.60"/>
    </reaction>
</comment>